<dbReference type="GO" id="GO:0050060">
    <property type="term" value="F:long-chain-alcohol dehydrogenase activity"/>
    <property type="evidence" value="ECO:0007669"/>
    <property type="project" value="UniProtKB-EC"/>
</dbReference>
<dbReference type="Gene3D" id="3.40.50.1970">
    <property type="match status" value="1"/>
</dbReference>
<dbReference type="Gene3D" id="1.20.1090.10">
    <property type="entry name" value="Dehydroquinate synthase-like - alpha domain"/>
    <property type="match status" value="1"/>
</dbReference>
<organism evidence="4 5">
    <name type="scientific">Blautia producta</name>
    <dbReference type="NCBI Taxonomy" id="33035"/>
    <lineage>
        <taxon>Bacteria</taxon>
        <taxon>Bacillati</taxon>
        <taxon>Bacillota</taxon>
        <taxon>Clostridia</taxon>
        <taxon>Lachnospirales</taxon>
        <taxon>Lachnospiraceae</taxon>
        <taxon>Blautia</taxon>
    </lineage>
</organism>
<keyword evidence="1 4" id="KW-0560">Oxidoreductase</keyword>
<dbReference type="EMBL" id="CP035945">
    <property type="protein sequence ID" value="QBE96650.1"/>
    <property type="molecule type" value="Genomic_DNA"/>
</dbReference>
<dbReference type="AlphaFoldDB" id="A0A4P6LZF6"/>
<dbReference type="PANTHER" id="PTHR43633:SF1">
    <property type="entry name" value="ALCOHOL DEHYDROGENASE YQHD"/>
    <property type="match status" value="1"/>
</dbReference>
<dbReference type="RefSeq" id="WP_130180741.1">
    <property type="nucleotide sequence ID" value="NZ_CP035945.1"/>
</dbReference>
<dbReference type="GO" id="GO:0046872">
    <property type="term" value="F:metal ion binding"/>
    <property type="evidence" value="ECO:0007669"/>
    <property type="project" value="InterPro"/>
</dbReference>
<evidence type="ECO:0000313" key="4">
    <source>
        <dbReference type="EMBL" id="QBE96650.1"/>
    </source>
</evidence>
<dbReference type="GO" id="GO:0008106">
    <property type="term" value="F:alcohol dehydrogenase (NADP+) activity"/>
    <property type="evidence" value="ECO:0007669"/>
    <property type="project" value="TreeGrafter"/>
</dbReference>
<sequence length="392" mass="44054">MLDFTFYNHTKIVFGKTAYKQLGPELKRNHAGKVLLHYGGGSIRRNGLLKIVRNELRDARLSFIELEGVQPNPRLSLVYTGIQMCRAEHVDFILAVGGGSVIDSAKAIAAGCTLDENEDIWDYYMDSDKLLLQSLPVGVILTLPATGSESSNSSVITDEATQTKRSIEQEAVIPRFALLNPEITFALPPYQTACGAADIISHMMERYFTQVPANDLTDRLIEAGIRTILFQTPKVFQDTADYDARAEIMWTGTIAHNGLLNSGRIGDWASHMIEHELSGIYDIAHGAGLAIIFPAWMKYVYRENPAKFLQFSHRVFDIDLDYMDEKATIMSMIQKLENFFSSIGLPTRLMQVGIDDRYFERMAEKALVNRGTIGNFRRLGKEDIIKIFKLSL</sequence>
<dbReference type="InterPro" id="IPR044731">
    <property type="entry name" value="BDH-like"/>
</dbReference>
<feature type="domain" description="Fe-containing alcohol dehydrogenase-like C-terminal" evidence="3">
    <location>
        <begin position="192"/>
        <end position="390"/>
    </location>
</feature>
<dbReference type="CDD" id="cd08187">
    <property type="entry name" value="BDH"/>
    <property type="match status" value="1"/>
</dbReference>
<dbReference type="InterPro" id="IPR018211">
    <property type="entry name" value="ADH_Fe_CS"/>
</dbReference>
<evidence type="ECO:0000256" key="1">
    <source>
        <dbReference type="ARBA" id="ARBA00023002"/>
    </source>
</evidence>
<dbReference type="FunFam" id="3.40.50.1970:FF:000003">
    <property type="entry name" value="Alcohol dehydrogenase, iron-containing"/>
    <property type="match status" value="1"/>
</dbReference>
<dbReference type="SUPFAM" id="SSF56796">
    <property type="entry name" value="Dehydroquinate synthase-like"/>
    <property type="match status" value="1"/>
</dbReference>
<dbReference type="PROSITE" id="PS00060">
    <property type="entry name" value="ADH_IRON_2"/>
    <property type="match status" value="1"/>
</dbReference>
<reference evidence="4 5" key="1">
    <citation type="submission" date="2019-01" db="EMBL/GenBank/DDBJ databases">
        <title>PMF-metabolizing Aryl O-demethylase.</title>
        <authorList>
            <person name="Kim M."/>
        </authorList>
    </citation>
    <scope>NUCLEOTIDE SEQUENCE [LARGE SCALE GENOMIC DNA]</scope>
    <source>
        <strain evidence="4 5">PMF1</strain>
    </source>
</reference>
<dbReference type="PANTHER" id="PTHR43633">
    <property type="entry name" value="ALCOHOL DEHYDROGENASE YQHD"/>
    <property type="match status" value="1"/>
</dbReference>
<feature type="domain" description="Alcohol dehydrogenase iron-type/glycerol dehydrogenase GldA" evidence="2">
    <location>
        <begin position="10"/>
        <end position="181"/>
    </location>
</feature>
<dbReference type="Pfam" id="PF00465">
    <property type="entry name" value="Fe-ADH"/>
    <property type="match status" value="1"/>
</dbReference>
<evidence type="ECO:0000259" key="3">
    <source>
        <dbReference type="Pfam" id="PF25137"/>
    </source>
</evidence>
<dbReference type="GO" id="GO:1990002">
    <property type="term" value="F:methylglyoxal reductase (NADPH) (acetol producing) activity"/>
    <property type="evidence" value="ECO:0007669"/>
    <property type="project" value="TreeGrafter"/>
</dbReference>
<proteinExistence type="predicted"/>
<gene>
    <name evidence="4" type="primary">adh2_1</name>
    <name evidence="4" type="ORF">PMF13cell1_02197</name>
</gene>
<dbReference type="Pfam" id="PF25137">
    <property type="entry name" value="ADH_Fe_C"/>
    <property type="match status" value="1"/>
</dbReference>
<dbReference type="GO" id="GO:1990362">
    <property type="term" value="F:butanol dehydrogenase (NAD+) activity"/>
    <property type="evidence" value="ECO:0007669"/>
    <property type="project" value="InterPro"/>
</dbReference>
<evidence type="ECO:0000259" key="2">
    <source>
        <dbReference type="Pfam" id="PF00465"/>
    </source>
</evidence>
<evidence type="ECO:0000313" key="5">
    <source>
        <dbReference type="Proteomes" id="UP000289794"/>
    </source>
</evidence>
<dbReference type="InterPro" id="IPR001670">
    <property type="entry name" value="ADH_Fe/GldA"/>
</dbReference>
<name>A0A4P6LZF6_9FIRM</name>
<dbReference type="Proteomes" id="UP000289794">
    <property type="component" value="Chromosome"/>
</dbReference>
<accession>A0A4P6LZF6</accession>
<dbReference type="EC" id="1.1.1.192" evidence="4"/>
<dbReference type="InterPro" id="IPR056798">
    <property type="entry name" value="ADH_Fe_C"/>
</dbReference>
<protein>
    <submittedName>
        <fullName evidence="4">Long-chain-alcohol dehydrogenase 2</fullName>
        <ecNumber evidence="4">1.1.1.192</ecNumber>
    </submittedName>
</protein>
<dbReference type="GO" id="GO:0005829">
    <property type="term" value="C:cytosol"/>
    <property type="evidence" value="ECO:0007669"/>
    <property type="project" value="TreeGrafter"/>
</dbReference>
<dbReference type="KEGG" id="bpro:PMF13cell1_02197"/>